<evidence type="ECO:0000313" key="2">
    <source>
        <dbReference type="Proteomes" id="UP000236340"/>
    </source>
</evidence>
<dbReference type="EMBL" id="PPFX01000033">
    <property type="protein sequence ID" value="PNU19312.1"/>
    <property type="molecule type" value="Genomic_DNA"/>
</dbReference>
<dbReference type="AlphaFoldDB" id="A0A2K2H7M8"/>
<feature type="non-terminal residue" evidence="1">
    <location>
        <position position="1"/>
    </location>
</feature>
<proteinExistence type="predicted"/>
<reference evidence="1 2" key="1">
    <citation type="journal article" date="2018" name="Genome Announc.">
        <title>Genome Sequence of Geothermobacter sp. HR-1 Iron Reducer from the Loihi Seamount.</title>
        <authorList>
            <person name="Smith H."/>
            <person name="Abuyen K."/>
            <person name="Tremblay J."/>
            <person name="Savalia P."/>
            <person name="Perez-Rodriguez I."/>
            <person name="Emerson D."/>
            <person name="Tully B."/>
            <person name="Amend J."/>
        </authorList>
    </citation>
    <scope>NUCLEOTIDE SEQUENCE [LARGE SCALE GENOMIC DNA]</scope>
    <source>
        <strain evidence="1 2">HR-1</strain>
    </source>
</reference>
<protein>
    <submittedName>
        <fullName evidence="1">Uncharacterized protein</fullName>
    </submittedName>
</protein>
<sequence>YHVEDFRLPIHAGFYRRFRPDPWIFNLTLAFHIRYVLESLQLSKFVQVFFDAQPLDKVSTWIKTRRPVWGCVFFYFPGN</sequence>
<comment type="caution">
    <text evidence="1">The sequence shown here is derived from an EMBL/GenBank/DDBJ whole genome shotgun (WGS) entry which is preliminary data.</text>
</comment>
<accession>A0A2K2H7M8</accession>
<organism evidence="1 2">
    <name type="scientific">Geothermobacter hydrogeniphilus</name>
    <dbReference type="NCBI Taxonomy" id="1969733"/>
    <lineage>
        <taxon>Bacteria</taxon>
        <taxon>Pseudomonadati</taxon>
        <taxon>Thermodesulfobacteriota</taxon>
        <taxon>Desulfuromonadia</taxon>
        <taxon>Desulfuromonadales</taxon>
        <taxon>Geothermobacteraceae</taxon>
        <taxon>Geothermobacter</taxon>
    </lineage>
</organism>
<evidence type="ECO:0000313" key="1">
    <source>
        <dbReference type="EMBL" id="PNU19312.1"/>
    </source>
</evidence>
<dbReference type="Proteomes" id="UP000236340">
    <property type="component" value="Unassembled WGS sequence"/>
</dbReference>
<name>A0A2K2H7M8_9BACT</name>
<gene>
    <name evidence="1" type="ORF">C2E25_12945</name>
</gene>